<evidence type="ECO:0000259" key="1">
    <source>
        <dbReference type="PROSITE" id="PS50943"/>
    </source>
</evidence>
<reference evidence="2 3" key="1">
    <citation type="submission" date="2020-10" db="EMBL/GenBank/DDBJ databases">
        <title>Campylobacter and Helicobacter PacBio genomes.</title>
        <authorList>
            <person name="Lane C."/>
        </authorList>
    </citation>
    <scope>NUCLEOTIDE SEQUENCE [LARGE SCALE GENOMIC DNA]</scope>
    <source>
        <strain evidence="2 3">2016D-0077</strain>
    </source>
</reference>
<dbReference type="Gene3D" id="1.10.260.40">
    <property type="entry name" value="lambda repressor-like DNA-binding domains"/>
    <property type="match status" value="1"/>
</dbReference>
<protein>
    <submittedName>
        <fullName evidence="2">Helix-turn-helix domain-containing protein</fullName>
    </submittedName>
</protein>
<dbReference type="Pfam" id="PF01381">
    <property type="entry name" value="HTH_3"/>
    <property type="match status" value="1"/>
</dbReference>
<accession>A0A7M1LG63</accession>
<keyword evidence="3" id="KW-1185">Reference proteome</keyword>
<dbReference type="Proteomes" id="UP000594749">
    <property type="component" value="Chromosome"/>
</dbReference>
<dbReference type="InterPro" id="IPR010982">
    <property type="entry name" value="Lambda_DNA-bd_dom_sf"/>
</dbReference>
<dbReference type="GO" id="GO:0003677">
    <property type="term" value="F:DNA binding"/>
    <property type="evidence" value="ECO:0007669"/>
    <property type="project" value="InterPro"/>
</dbReference>
<dbReference type="SUPFAM" id="SSF47413">
    <property type="entry name" value="lambda repressor-like DNA-binding domains"/>
    <property type="match status" value="1"/>
</dbReference>
<feature type="domain" description="HTH cro/C1-type" evidence="1">
    <location>
        <begin position="5"/>
        <end position="29"/>
    </location>
</feature>
<sequence>MKSVKMTRQELAELLNISRGTLNNWEKEKPELIRLINQGLALDEQIEETKKYLEKLENIKQRALTSKKINL</sequence>
<dbReference type="EMBL" id="CP063078">
    <property type="protein sequence ID" value="QOQ87577.1"/>
    <property type="molecule type" value="Genomic_DNA"/>
</dbReference>
<dbReference type="OrthoDB" id="5329232at2"/>
<proteinExistence type="predicted"/>
<evidence type="ECO:0000313" key="3">
    <source>
        <dbReference type="Proteomes" id="UP000594749"/>
    </source>
</evidence>
<dbReference type="InterPro" id="IPR001387">
    <property type="entry name" value="Cro/C1-type_HTH"/>
</dbReference>
<evidence type="ECO:0000313" key="2">
    <source>
        <dbReference type="EMBL" id="QOQ87577.1"/>
    </source>
</evidence>
<dbReference type="RefSeq" id="WP_081755080.1">
    <property type="nucleotide sequence ID" value="NZ_CP053842.1"/>
</dbReference>
<name>A0A7M1LG63_9BACT</name>
<organism evidence="2 3">
    <name type="scientific">Campylobacter corcagiensis</name>
    <dbReference type="NCBI Taxonomy" id="1448857"/>
    <lineage>
        <taxon>Bacteria</taxon>
        <taxon>Pseudomonadati</taxon>
        <taxon>Campylobacterota</taxon>
        <taxon>Epsilonproteobacteria</taxon>
        <taxon>Campylobacterales</taxon>
        <taxon>Campylobacteraceae</taxon>
        <taxon>Campylobacter</taxon>
    </lineage>
</organism>
<dbReference type="AlphaFoldDB" id="A0A7M1LG63"/>
<dbReference type="PROSITE" id="PS50943">
    <property type="entry name" value="HTH_CROC1"/>
    <property type="match status" value="1"/>
</dbReference>
<gene>
    <name evidence="2" type="ORF">IMC76_01845</name>
</gene>